<comment type="subcellular location">
    <subcellularLocation>
        <location evidence="1">Membrane</location>
        <topology evidence="1">Multi-pass membrane protein</topology>
    </subcellularLocation>
</comment>
<dbReference type="Proteomes" id="UP000013840">
    <property type="component" value="Unassembled WGS sequence"/>
</dbReference>
<feature type="transmembrane region" description="Helical" evidence="6">
    <location>
        <begin position="34"/>
        <end position="67"/>
    </location>
</feature>
<evidence type="ECO:0000313" key="8">
    <source>
        <dbReference type="Proteomes" id="UP000013840"/>
    </source>
</evidence>
<dbReference type="RefSeq" id="WP_010770957.1">
    <property type="nucleotide sequence ID" value="NZ_KB946332.1"/>
</dbReference>
<evidence type="ECO:0000256" key="2">
    <source>
        <dbReference type="ARBA" id="ARBA00009012"/>
    </source>
</evidence>
<evidence type="ECO:0000256" key="4">
    <source>
        <dbReference type="ARBA" id="ARBA00022989"/>
    </source>
</evidence>
<dbReference type="STRING" id="317735.RU98_GL001069"/>
<organism evidence="7 8">
    <name type="scientific">Enterococcus caccae ATCC BAA-1240</name>
    <dbReference type="NCBI Taxonomy" id="1158612"/>
    <lineage>
        <taxon>Bacteria</taxon>
        <taxon>Bacillati</taxon>
        <taxon>Bacillota</taxon>
        <taxon>Bacilli</taxon>
        <taxon>Lactobacillales</taxon>
        <taxon>Enterococcaceae</taxon>
        <taxon>Enterococcus</taxon>
    </lineage>
</organism>
<dbReference type="PANTHER" id="PTHR13353:SF5">
    <property type="entry name" value="TRANSMEMBRANE PROTEIN 19"/>
    <property type="match status" value="1"/>
</dbReference>
<evidence type="ECO:0000256" key="5">
    <source>
        <dbReference type="ARBA" id="ARBA00023136"/>
    </source>
</evidence>
<comment type="similarity">
    <text evidence="2">Belongs to the TMEM19 family.</text>
</comment>
<keyword evidence="8" id="KW-1185">Reference proteome</keyword>
<dbReference type="PATRIC" id="fig|1158612.3.peg.785"/>
<proteinExistence type="inferred from homology"/>
<evidence type="ECO:0000256" key="1">
    <source>
        <dbReference type="ARBA" id="ARBA00004141"/>
    </source>
</evidence>
<dbReference type="GO" id="GO:0016020">
    <property type="term" value="C:membrane"/>
    <property type="evidence" value="ECO:0007669"/>
    <property type="project" value="UniProtKB-SubCell"/>
</dbReference>
<sequence length="275" mass="30159">MTILAYKLSLGFIVGCLIGSFSYITYLLTKSGALATIVIATIVCGFGSWPTWGILLLFFGSSGYIHIAKKVRNIVKVERLTEKGHTRDAWQVLANSLPAVISLVLFYYTQNQLFMIGYVSGIAGATADTWGSEIGILSKTVPRSIVSFKQIAPGLSGGVSTLGSIASVCGSLLITFTFWLFSGRLYVNPFPTSLMVILPFILGVANSLVDSVLGATLQIKYRCIICGQQTEQRYHHLHLTKPISGISWLSNDWVNFFSGCLTVLLSWFILYFLQQ</sequence>
<keyword evidence="5 6" id="KW-0472">Membrane</keyword>
<dbReference type="PANTHER" id="PTHR13353">
    <property type="entry name" value="TRANSMEMBRANE PROTEIN 19"/>
    <property type="match status" value="1"/>
</dbReference>
<feature type="transmembrane region" description="Helical" evidence="6">
    <location>
        <begin position="88"/>
        <end position="108"/>
    </location>
</feature>
<dbReference type="eggNOG" id="COG1836">
    <property type="taxonomic scope" value="Bacteria"/>
</dbReference>
<evidence type="ECO:0000256" key="6">
    <source>
        <dbReference type="SAM" id="Phobius"/>
    </source>
</evidence>
<keyword evidence="4 6" id="KW-1133">Transmembrane helix</keyword>
<comment type="caution">
    <text evidence="7">The sequence shown here is derived from an EMBL/GenBank/DDBJ whole genome shotgun (WGS) entry which is preliminary data.</text>
</comment>
<dbReference type="OrthoDB" id="9808500at2"/>
<evidence type="ECO:0000313" key="7">
    <source>
        <dbReference type="EMBL" id="EOL49399.1"/>
    </source>
</evidence>
<dbReference type="InterPro" id="IPR002794">
    <property type="entry name" value="DUF92_TMEM19"/>
</dbReference>
<feature type="transmembrane region" description="Helical" evidence="6">
    <location>
        <begin position="7"/>
        <end position="28"/>
    </location>
</feature>
<evidence type="ECO:0000256" key="3">
    <source>
        <dbReference type="ARBA" id="ARBA00022692"/>
    </source>
</evidence>
<feature type="transmembrane region" description="Helical" evidence="6">
    <location>
        <begin position="162"/>
        <end position="181"/>
    </location>
</feature>
<dbReference type="EMBL" id="AJAU01000008">
    <property type="protein sequence ID" value="EOL49399.1"/>
    <property type="molecule type" value="Genomic_DNA"/>
</dbReference>
<reference evidence="7 8" key="1">
    <citation type="submission" date="2013-02" db="EMBL/GenBank/DDBJ databases">
        <title>The Genome Sequence of Enterococcus caccae BAA-1240.</title>
        <authorList>
            <consortium name="The Broad Institute Genome Sequencing Platform"/>
            <consortium name="The Broad Institute Genome Sequencing Center for Infectious Disease"/>
            <person name="Earl A.M."/>
            <person name="Gilmore M.S."/>
            <person name="Lebreton F."/>
            <person name="Walker B."/>
            <person name="Young S.K."/>
            <person name="Zeng Q."/>
            <person name="Gargeya S."/>
            <person name="Fitzgerald M."/>
            <person name="Haas B."/>
            <person name="Abouelleil A."/>
            <person name="Alvarado L."/>
            <person name="Arachchi H.M."/>
            <person name="Berlin A.M."/>
            <person name="Chapman S.B."/>
            <person name="Dewar J."/>
            <person name="Goldberg J."/>
            <person name="Griggs A."/>
            <person name="Gujja S."/>
            <person name="Hansen M."/>
            <person name="Howarth C."/>
            <person name="Imamovic A."/>
            <person name="Larimer J."/>
            <person name="McCowan C."/>
            <person name="Murphy C."/>
            <person name="Neiman D."/>
            <person name="Pearson M."/>
            <person name="Priest M."/>
            <person name="Roberts A."/>
            <person name="Saif S."/>
            <person name="Shea T."/>
            <person name="Sisk P."/>
            <person name="Sykes S."/>
            <person name="Wortman J."/>
            <person name="Nusbaum C."/>
            <person name="Birren B."/>
        </authorList>
    </citation>
    <scope>NUCLEOTIDE SEQUENCE [LARGE SCALE GENOMIC DNA]</scope>
    <source>
        <strain evidence="7 8">ATCC BAA-1240</strain>
    </source>
</reference>
<accession>R3U636</accession>
<dbReference type="AlphaFoldDB" id="R3U636"/>
<dbReference type="Pfam" id="PF01940">
    <property type="entry name" value="DUF92"/>
    <property type="match status" value="1"/>
</dbReference>
<gene>
    <name evidence="7" type="ORF">UC7_00776</name>
</gene>
<feature type="transmembrane region" description="Helical" evidence="6">
    <location>
        <begin position="253"/>
        <end position="273"/>
    </location>
</feature>
<protein>
    <submittedName>
        <fullName evidence="7">TIGR00297 family protein</fullName>
    </submittedName>
</protein>
<feature type="transmembrane region" description="Helical" evidence="6">
    <location>
        <begin position="193"/>
        <end position="209"/>
    </location>
</feature>
<keyword evidence="3 6" id="KW-0812">Transmembrane</keyword>
<name>R3U636_9ENTE</name>